<sequence>MLLAFVTSLIPPLAAPSPAEAQGRSSARDVSRQNVRGARQVQRSHRGSRPQVNRSRGRSHVYRGRSTVRNHRPGRVVVVHPRRHWNRGGAVAAGAAIGFIAGASAVAIAGRAPRSGYCWFYTTPQRTTGFWDWCPR</sequence>
<dbReference type="AlphaFoldDB" id="A0A370KYT1"/>
<dbReference type="Proteomes" id="UP000255207">
    <property type="component" value="Unassembled WGS sequence"/>
</dbReference>
<comment type="caution">
    <text evidence="2">The sequence shown here is derived from an EMBL/GenBank/DDBJ whole genome shotgun (WGS) entry which is preliminary data.</text>
</comment>
<gene>
    <name evidence="2" type="ORF">DWE98_26275</name>
</gene>
<keyword evidence="3" id="KW-1185">Reference proteome</keyword>
<organism evidence="2 3">
    <name type="scientific">Bosea caraganae</name>
    <dbReference type="NCBI Taxonomy" id="2763117"/>
    <lineage>
        <taxon>Bacteria</taxon>
        <taxon>Pseudomonadati</taxon>
        <taxon>Pseudomonadota</taxon>
        <taxon>Alphaproteobacteria</taxon>
        <taxon>Hyphomicrobiales</taxon>
        <taxon>Boseaceae</taxon>
        <taxon>Bosea</taxon>
    </lineage>
</organism>
<proteinExistence type="predicted"/>
<dbReference type="EMBL" id="QQTP01000022">
    <property type="protein sequence ID" value="RDJ20143.1"/>
    <property type="molecule type" value="Genomic_DNA"/>
</dbReference>
<evidence type="ECO:0000313" key="2">
    <source>
        <dbReference type="EMBL" id="RDJ20143.1"/>
    </source>
</evidence>
<name>A0A370KYT1_9HYPH</name>
<feature type="region of interest" description="Disordered" evidence="1">
    <location>
        <begin position="15"/>
        <end position="71"/>
    </location>
</feature>
<evidence type="ECO:0000256" key="1">
    <source>
        <dbReference type="SAM" id="MobiDB-lite"/>
    </source>
</evidence>
<evidence type="ECO:0000313" key="3">
    <source>
        <dbReference type="Proteomes" id="UP000255207"/>
    </source>
</evidence>
<accession>A0A370KYT1</accession>
<feature type="compositionally biased region" description="Basic residues" evidence="1">
    <location>
        <begin position="55"/>
        <end position="71"/>
    </location>
</feature>
<dbReference type="RefSeq" id="WP_114832278.1">
    <property type="nucleotide sequence ID" value="NZ_QQTO01000022.1"/>
</dbReference>
<protein>
    <submittedName>
        <fullName evidence="2">Uncharacterized protein</fullName>
    </submittedName>
</protein>
<reference evidence="3" key="1">
    <citation type="submission" date="2018-07" db="EMBL/GenBank/DDBJ databases">
        <authorList>
            <person name="Safronova V.I."/>
            <person name="Chirak E.R."/>
            <person name="Sazanova A.L."/>
        </authorList>
    </citation>
    <scope>NUCLEOTIDE SEQUENCE [LARGE SCALE GENOMIC DNA]</scope>
    <source>
        <strain evidence="3">RCAM04685</strain>
    </source>
</reference>